<dbReference type="AlphaFoldDB" id="A0A6P7WVL5"/>
<dbReference type="RefSeq" id="XP_030041929.1">
    <property type="nucleotide sequence ID" value="XM_030186069.1"/>
</dbReference>
<dbReference type="KEGG" id="muo:115456778"/>
<dbReference type="GeneID" id="115456778"/>
<gene>
    <name evidence="3" type="primary">LOC115456778</name>
</gene>
<feature type="region of interest" description="Disordered" evidence="1">
    <location>
        <begin position="219"/>
        <end position="436"/>
    </location>
</feature>
<feature type="compositionally biased region" description="Polar residues" evidence="1">
    <location>
        <begin position="290"/>
        <end position="318"/>
    </location>
</feature>
<keyword evidence="2" id="KW-1185">Reference proteome</keyword>
<feature type="compositionally biased region" description="Low complexity" evidence="1">
    <location>
        <begin position="341"/>
        <end position="353"/>
    </location>
</feature>
<feature type="compositionally biased region" description="Polar residues" evidence="1">
    <location>
        <begin position="239"/>
        <end position="263"/>
    </location>
</feature>
<protein>
    <submittedName>
        <fullName evidence="3">Rap1 GTPase-activating protein 2-like</fullName>
    </submittedName>
</protein>
<accession>A0A6P7WVL5</accession>
<dbReference type="InParanoid" id="A0A6P7WVL5"/>
<evidence type="ECO:0000313" key="3">
    <source>
        <dbReference type="RefSeq" id="XP_030041929.1"/>
    </source>
</evidence>
<feature type="region of interest" description="Disordered" evidence="1">
    <location>
        <begin position="1"/>
        <end position="28"/>
    </location>
</feature>
<sequence>MHKGLQNPAHLEIKQPLNKECQPRKESEITDKNLFAPKSTMYGYQNPQKNPSFPGLVTNPTTVRIKRPQPSKILPYCPNGFNHTLVRRIVYLLLPQGINILKSSAVSFSVGMTLPLHSGFCIQGDPVIQQRRQVGFCHAFLSSCAVCLPVSIQETFANVQSLDPYQWFTYFCFTLLKDHIKSIKACYATPGGQVKMQSGLVKSHRAIRVRSHSMETMVGIQKKQSSGGGISGSLSGGSVHTSVETTKTTFSPPVSVTKTQSKSPIKRRSGLFPRLHTGAENQADSRTRCDSQSGTQKTPEGGHSSQYVKSETSSNPSSPEICPNKERPFIKLRENGRTNISRSSSSTSSFSSTAGESEVMEEFESVGSQPSTASPFKQEVFAYSSSPSNENHSAAAPIIMNRSPTADLKSRNSPRSNLKFRFDKLSHSSSGSSTGN</sequence>
<feature type="compositionally biased region" description="Gly residues" evidence="1">
    <location>
        <begin position="226"/>
        <end position="235"/>
    </location>
</feature>
<organism evidence="2 3">
    <name type="scientific">Microcaecilia unicolor</name>
    <dbReference type="NCBI Taxonomy" id="1415580"/>
    <lineage>
        <taxon>Eukaryota</taxon>
        <taxon>Metazoa</taxon>
        <taxon>Chordata</taxon>
        <taxon>Craniata</taxon>
        <taxon>Vertebrata</taxon>
        <taxon>Euteleostomi</taxon>
        <taxon>Amphibia</taxon>
        <taxon>Gymnophiona</taxon>
        <taxon>Siphonopidae</taxon>
        <taxon>Microcaecilia</taxon>
    </lineage>
</organism>
<proteinExistence type="predicted"/>
<evidence type="ECO:0000313" key="2">
    <source>
        <dbReference type="Proteomes" id="UP000515156"/>
    </source>
</evidence>
<dbReference type="Proteomes" id="UP000515156">
    <property type="component" value="Chromosome 13"/>
</dbReference>
<feature type="compositionally biased region" description="Polar residues" evidence="1">
    <location>
        <begin position="366"/>
        <end position="375"/>
    </location>
</feature>
<evidence type="ECO:0000256" key="1">
    <source>
        <dbReference type="SAM" id="MobiDB-lite"/>
    </source>
</evidence>
<feature type="compositionally biased region" description="Polar residues" evidence="1">
    <location>
        <begin position="383"/>
        <end position="392"/>
    </location>
</feature>
<name>A0A6P7WVL5_9AMPH</name>
<dbReference type="OrthoDB" id="2499658at2759"/>
<feature type="compositionally biased region" description="Basic and acidic residues" evidence="1">
    <location>
        <begin position="323"/>
        <end position="336"/>
    </location>
</feature>
<feature type="compositionally biased region" description="Low complexity" evidence="1">
    <location>
        <begin position="427"/>
        <end position="436"/>
    </location>
</feature>
<reference evidence="3" key="1">
    <citation type="submission" date="2025-08" db="UniProtKB">
        <authorList>
            <consortium name="RefSeq"/>
        </authorList>
    </citation>
    <scope>IDENTIFICATION</scope>
</reference>